<keyword evidence="6" id="KW-0963">Cytoplasm</keyword>
<feature type="repeat" description="WD" evidence="11">
    <location>
        <begin position="707"/>
        <end position="739"/>
    </location>
</feature>
<keyword evidence="7 11" id="KW-0853">WD repeat</keyword>
<dbReference type="InterPro" id="IPR001680">
    <property type="entry name" value="WD40_rpt"/>
</dbReference>
<evidence type="ECO:0000256" key="11">
    <source>
        <dbReference type="PROSITE-ProRule" id="PRU00221"/>
    </source>
</evidence>
<feature type="repeat" description="WD" evidence="11">
    <location>
        <begin position="435"/>
        <end position="466"/>
    </location>
</feature>
<comment type="caution">
    <text evidence="13">The sequence shown here is derived from an EMBL/GenBank/DDBJ whole genome shotgun (WGS) entry which is preliminary data.</text>
</comment>
<dbReference type="GO" id="GO:0002098">
    <property type="term" value="P:tRNA wobble uridine modification"/>
    <property type="evidence" value="ECO:0007669"/>
    <property type="project" value="InterPro"/>
</dbReference>
<keyword evidence="8" id="KW-0819">tRNA processing</keyword>
<dbReference type="AlphaFoldDB" id="A0A1X2HB32"/>
<comment type="subcellular location">
    <subcellularLocation>
        <location evidence="2">Cytoplasm</location>
    </subcellularLocation>
    <subcellularLocation>
        <location evidence="1">Nucleus</location>
    </subcellularLocation>
</comment>
<gene>
    <name evidence="13" type="ORF">BCR43DRAFT_475893</name>
</gene>
<dbReference type="FunCoup" id="A0A1X2HB32">
    <property type="interactions" value="580"/>
</dbReference>
<evidence type="ECO:0000313" key="13">
    <source>
        <dbReference type="EMBL" id="ORY95862.1"/>
    </source>
</evidence>
<evidence type="ECO:0000256" key="2">
    <source>
        <dbReference type="ARBA" id="ARBA00004496"/>
    </source>
</evidence>
<dbReference type="PRINTS" id="PR00320">
    <property type="entry name" value="GPROTEINBRPT"/>
</dbReference>
<dbReference type="InterPro" id="IPR037289">
    <property type="entry name" value="Elp2"/>
</dbReference>
<feature type="region of interest" description="Disordered" evidence="12">
    <location>
        <begin position="259"/>
        <end position="279"/>
    </location>
</feature>
<dbReference type="PROSITE" id="PS50294">
    <property type="entry name" value="WD_REPEATS_REGION"/>
    <property type="match status" value="3"/>
</dbReference>
<protein>
    <recommendedName>
        <fullName evidence="5">Elongator complex protein 2</fullName>
    </recommendedName>
</protein>
<dbReference type="OrthoDB" id="27911at2759"/>
<reference evidence="13 14" key="1">
    <citation type="submission" date="2016-07" db="EMBL/GenBank/DDBJ databases">
        <title>Pervasive Adenine N6-methylation of Active Genes in Fungi.</title>
        <authorList>
            <consortium name="DOE Joint Genome Institute"/>
            <person name="Mondo S.J."/>
            <person name="Dannebaum R.O."/>
            <person name="Kuo R.C."/>
            <person name="Labutti K."/>
            <person name="Haridas S."/>
            <person name="Kuo A."/>
            <person name="Salamov A."/>
            <person name="Ahrendt S.R."/>
            <person name="Lipzen A."/>
            <person name="Sullivan W."/>
            <person name="Andreopoulos W.B."/>
            <person name="Clum A."/>
            <person name="Lindquist E."/>
            <person name="Daum C."/>
            <person name="Ramamoorthy G.K."/>
            <person name="Gryganskyi A."/>
            <person name="Culley D."/>
            <person name="Magnuson J.K."/>
            <person name="James T.Y."/>
            <person name="O'Malley M.A."/>
            <person name="Stajich J.E."/>
            <person name="Spatafora J.W."/>
            <person name="Visel A."/>
            <person name="Grigoriev I.V."/>
        </authorList>
    </citation>
    <scope>NUCLEOTIDE SEQUENCE [LARGE SCALE GENOMIC DNA]</scope>
    <source>
        <strain evidence="13 14">NRRL 2496</strain>
    </source>
</reference>
<evidence type="ECO:0000313" key="14">
    <source>
        <dbReference type="Proteomes" id="UP000242180"/>
    </source>
</evidence>
<evidence type="ECO:0000256" key="10">
    <source>
        <dbReference type="ARBA" id="ARBA00023242"/>
    </source>
</evidence>
<name>A0A1X2HB32_SYNRA</name>
<keyword evidence="9" id="KW-0677">Repeat</keyword>
<evidence type="ECO:0000256" key="4">
    <source>
        <dbReference type="ARBA" id="ARBA00005881"/>
    </source>
</evidence>
<organism evidence="13 14">
    <name type="scientific">Syncephalastrum racemosum</name>
    <name type="common">Filamentous fungus</name>
    <dbReference type="NCBI Taxonomy" id="13706"/>
    <lineage>
        <taxon>Eukaryota</taxon>
        <taxon>Fungi</taxon>
        <taxon>Fungi incertae sedis</taxon>
        <taxon>Mucoromycota</taxon>
        <taxon>Mucoromycotina</taxon>
        <taxon>Mucoromycetes</taxon>
        <taxon>Mucorales</taxon>
        <taxon>Syncephalastraceae</taxon>
        <taxon>Syncephalastrum</taxon>
    </lineage>
</organism>
<keyword evidence="14" id="KW-1185">Reference proteome</keyword>
<dbReference type="InterPro" id="IPR015943">
    <property type="entry name" value="WD40/YVTN_repeat-like_dom_sf"/>
</dbReference>
<evidence type="ECO:0000256" key="7">
    <source>
        <dbReference type="ARBA" id="ARBA00022574"/>
    </source>
</evidence>
<dbReference type="SMART" id="SM00320">
    <property type="entry name" value="WD40"/>
    <property type="match status" value="13"/>
</dbReference>
<accession>A0A1X2HB32</accession>
<dbReference type="InParanoid" id="A0A1X2HB32"/>
<evidence type="ECO:0000256" key="3">
    <source>
        <dbReference type="ARBA" id="ARBA00005043"/>
    </source>
</evidence>
<comment type="similarity">
    <text evidence="4">Belongs to the WD repeat ELP2 family.</text>
</comment>
<feature type="repeat" description="WD" evidence="11">
    <location>
        <begin position="129"/>
        <end position="142"/>
    </location>
</feature>
<evidence type="ECO:0000256" key="1">
    <source>
        <dbReference type="ARBA" id="ARBA00004123"/>
    </source>
</evidence>
<evidence type="ECO:0000256" key="6">
    <source>
        <dbReference type="ARBA" id="ARBA00022490"/>
    </source>
</evidence>
<evidence type="ECO:0000256" key="12">
    <source>
        <dbReference type="SAM" id="MobiDB-lite"/>
    </source>
</evidence>
<dbReference type="GO" id="GO:0005737">
    <property type="term" value="C:cytoplasm"/>
    <property type="evidence" value="ECO:0007669"/>
    <property type="project" value="UniProtKB-SubCell"/>
</dbReference>
<evidence type="ECO:0000256" key="9">
    <source>
        <dbReference type="ARBA" id="ARBA00022737"/>
    </source>
</evidence>
<evidence type="ECO:0000256" key="8">
    <source>
        <dbReference type="ARBA" id="ARBA00022694"/>
    </source>
</evidence>
<sequence>MVAVDTEYIAIGCNRTTHAAAWGISGLVAYGANRLVALYDPLDPQQRGVQATLLGHKDRVICVEFIERGDRAELHDAALVSGSADNTAIVWTKNNQNKWIHSATLEGHTGAVEAIGCLRAHTLVDEKDLIATGSADGSIRIWTRHAASGEVSLVQVIQLGPKYPTALAMAYLPGSKTPVLASAHTDRNISIYTWKKDGFEKAYDLRGHDNWVRALAFATYTGQEDDQANAVKHTLRPGDLMLASGSQDRYIRLWKISPHQQPQEKQQQPKQEAQESGSNGLTEDLLQALEDSVATGEELSTKAHLITVQQGNTEQQYSLMFEALLMGHDDWVYSVCWERPRLEQGAMVQPMRLLSASSDKSMMIWKPDVHTGVWVNEVRMGDIGGNSYLGFCGAVFSPDGRLALSHGANGSFHLWKDVSASEQEGLSRWVPQVSISGHFKPVESVAWDPKGRYLLSASLDQTARLFAPWKRGETLTWHEMGRPQIHGYDIKCISFVHEWQYVSGADEKVLRVFDAPKSCVESLAALSGATDMASEAASRPVGANLPALGLSNKAVFEGDVQEMTESEENHTLLQSYAHSSSTPTALMHIMEQPPFEEHLLQHTLWPEVEKLYGHGYEIMCCEASHDGRYIASACKAATADHAVVRLFETSRWKELDGKIAAHTLTVTRTRFSHNDQWLLTVSRDRVWSLSERVEGDTENPYRLVTKNKAHARIIWDCSWSHDDALFATGSRDKTVKIWSQSTGWQCAATLKCAEAITAVEFAPSTSKDGKYILAVGFENGEIHLLSSEGEKIYAIEKSDGHAGVVKSLSWRTTADGVWQLASAGEDHAVRIYNIRQ</sequence>
<dbReference type="PANTHER" id="PTHR44111:SF1">
    <property type="entry name" value="ELONGATOR COMPLEX PROTEIN 2"/>
    <property type="match status" value="1"/>
</dbReference>
<feature type="repeat" description="WD" evidence="11">
    <location>
        <begin position="798"/>
        <end position="836"/>
    </location>
</feature>
<dbReference type="InterPro" id="IPR020472">
    <property type="entry name" value="WD40_PAC1"/>
</dbReference>
<dbReference type="PROSITE" id="PS50082">
    <property type="entry name" value="WD_REPEATS_2"/>
    <property type="match status" value="5"/>
</dbReference>
<feature type="compositionally biased region" description="Low complexity" evidence="12">
    <location>
        <begin position="260"/>
        <end position="275"/>
    </location>
</feature>
<dbReference type="SUPFAM" id="SSF50978">
    <property type="entry name" value="WD40 repeat-like"/>
    <property type="match status" value="2"/>
</dbReference>
<dbReference type="GO" id="GO:0033588">
    <property type="term" value="C:elongator holoenzyme complex"/>
    <property type="evidence" value="ECO:0007669"/>
    <property type="project" value="InterPro"/>
</dbReference>
<dbReference type="PANTHER" id="PTHR44111">
    <property type="entry name" value="ELONGATOR COMPLEX PROTEIN 2"/>
    <property type="match status" value="1"/>
</dbReference>
<comment type="pathway">
    <text evidence="3">tRNA modification; 5-methoxycarbonylmethyl-2-thiouridine-tRNA biosynthesis.</text>
</comment>
<evidence type="ECO:0000256" key="5">
    <source>
        <dbReference type="ARBA" id="ARBA00020267"/>
    </source>
</evidence>
<feature type="repeat" description="WD" evidence="11">
    <location>
        <begin position="241"/>
        <end position="264"/>
    </location>
</feature>
<dbReference type="Proteomes" id="UP000242180">
    <property type="component" value="Unassembled WGS sequence"/>
</dbReference>
<dbReference type="OMA" id="ENFRHIS"/>
<dbReference type="FunFam" id="2.130.10.10:FF:000400">
    <property type="entry name" value="Elongator acetyltransferase complex subunit 2"/>
    <property type="match status" value="1"/>
</dbReference>
<dbReference type="EMBL" id="MCGN01000006">
    <property type="protein sequence ID" value="ORY95862.1"/>
    <property type="molecule type" value="Genomic_DNA"/>
</dbReference>
<dbReference type="UniPathway" id="UPA00988"/>
<dbReference type="GO" id="GO:0005634">
    <property type="term" value="C:nucleus"/>
    <property type="evidence" value="ECO:0007669"/>
    <property type="project" value="UniProtKB-SubCell"/>
</dbReference>
<keyword evidence="10" id="KW-0539">Nucleus</keyword>
<dbReference type="Pfam" id="PF00400">
    <property type="entry name" value="WD40"/>
    <property type="match status" value="7"/>
</dbReference>
<dbReference type="Gene3D" id="2.130.10.10">
    <property type="entry name" value="YVTN repeat-like/Quinoprotein amine dehydrogenase"/>
    <property type="match status" value="6"/>
</dbReference>
<proteinExistence type="inferred from homology"/>
<dbReference type="STRING" id="13706.A0A1X2HB32"/>
<dbReference type="InterPro" id="IPR036322">
    <property type="entry name" value="WD40_repeat_dom_sf"/>
</dbReference>